<evidence type="ECO:0000256" key="2">
    <source>
        <dbReference type="SAM" id="Phobius"/>
    </source>
</evidence>
<keyword evidence="4" id="KW-1185">Reference proteome</keyword>
<reference evidence="3 4" key="1">
    <citation type="submission" date="2017-04" db="EMBL/GenBank/DDBJ databases">
        <authorList>
            <person name="Afonso C.L."/>
            <person name="Miller P.J."/>
            <person name="Scott M.A."/>
            <person name="Spackman E."/>
            <person name="Goraichik I."/>
            <person name="Dimitrov K.M."/>
            <person name="Suarez D.L."/>
            <person name="Swayne D.E."/>
        </authorList>
    </citation>
    <scope>NUCLEOTIDE SEQUENCE [LARGE SCALE GENOMIC DNA]</scope>
    <source>
        <strain evidence="3 4">CGMCC 1.12644</strain>
    </source>
</reference>
<proteinExistence type="predicted"/>
<dbReference type="STRING" id="1387277.SAMN06295998_102414"/>
<name>A0A1W2A4U6_9RHOB</name>
<dbReference type="EMBL" id="FWYD01000002">
    <property type="protein sequence ID" value="SMC55704.1"/>
    <property type="molecule type" value="Genomic_DNA"/>
</dbReference>
<dbReference type="AlphaFoldDB" id="A0A1W2A4U6"/>
<gene>
    <name evidence="3" type="ORF">SAMN06295998_102414</name>
</gene>
<feature type="compositionally biased region" description="Polar residues" evidence="1">
    <location>
        <begin position="131"/>
        <end position="144"/>
    </location>
</feature>
<evidence type="ECO:0000313" key="4">
    <source>
        <dbReference type="Proteomes" id="UP000192330"/>
    </source>
</evidence>
<protein>
    <recommendedName>
        <fullName evidence="5">DUF4231 domain-containing protein</fullName>
    </recommendedName>
</protein>
<dbReference type="Pfam" id="PF14015">
    <property type="entry name" value="DUF4231"/>
    <property type="match status" value="1"/>
</dbReference>
<dbReference type="RefSeq" id="WP_084350874.1">
    <property type="nucleotide sequence ID" value="NZ_FWYD01000002.1"/>
</dbReference>
<dbReference type="InterPro" id="IPR025325">
    <property type="entry name" value="DUF4231"/>
</dbReference>
<dbReference type="NCBIfam" id="NF033634">
    <property type="entry name" value="SLATT_1"/>
    <property type="match status" value="1"/>
</dbReference>
<accession>A0A1W2A4U6</accession>
<evidence type="ECO:0000256" key="1">
    <source>
        <dbReference type="SAM" id="MobiDB-lite"/>
    </source>
</evidence>
<dbReference type="Proteomes" id="UP000192330">
    <property type="component" value="Unassembled WGS sequence"/>
</dbReference>
<feature type="region of interest" description="Disordered" evidence="1">
    <location>
        <begin position="131"/>
        <end position="159"/>
    </location>
</feature>
<feature type="transmembrane region" description="Helical" evidence="2">
    <location>
        <begin position="34"/>
        <end position="52"/>
    </location>
</feature>
<dbReference type="OrthoDB" id="9791874at2"/>
<keyword evidence="2" id="KW-0812">Transmembrane</keyword>
<organism evidence="3 4">
    <name type="scientific">Primorskyibacter flagellatus</name>
    <dbReference type="NCBI Taxonomy" id="1387277"/>
    <lineage>
        <taxon>Bacteria</taxon>
        <taxon>Pseudomonadati</taxon>
        <taxon>Pseudomonadota</taxon>
        <taxon>Alphaproteobacteria</taxon>
        <taxon>Rhodobacterales</taxon>
        <taxon>Roseobacteraceae</taxon>
        <taxon>Primorskyibacter</taxon>
    </lineage>
</organism>
<sequence length="159" mass="17778">MTSAETDYLEQRLDGQIEWYDRKSVSNQAAYKKLRLIEIIAAASIPLLAGYIDKHVYVGMVIGALGLIVAVLAGVIGLYRFQENWGEYRAVSEALKQEKFLFLARAAPYDGEKPFELLVTRVETMLRKETSGWTQSIRKATQSDQAERAGMEKSSPEGG</sequence>
<keyword evidence="2" id="KW-0472">Membrane</keyword>
<evidence type="ECO:0000313" key="3">
    <source>
        <dbReference type="EMBL" id="SMC55704.1"/>
    </source>
</evidence>
<feature type="compositionally biased region" description="Basic and acidic residues" evidence="1">
    <location>
        <begin position="145"/>
        <end position="159"/>
    </location>
</feature>
<keyword evidence="2" id="KW-1133">Transmembrane helix</keyword>
<evidence type="ECO:0008006" key="5">
    <source>
        <dbReference type="Google" id="ProtNLM"/>
    </source>
</evidence>
<feature type="transmembrane region" description="Helical" evidence="2">
    <location>
        <begin position="58"/>
        <end position="79"/>
    </location>
</feature>